<dbReference type="NCBIfam" id="TIGR01140">
    <property type="entry name" value="L_thr_O3P_dcar"/>
    <property type="match status" value="1"/>
</dbReference>
<proteinExistence type="predicted"/>
<dbReference type="InterPro" id="IPR015424">
    <property type="entry name" value="PyrdxlP-dep_Trfase"/>
</dbReference>
<evidence type="ECO:0000256" key="1">
    <source>
        <dbReference type="ARBA" id="ARBA00001933"/>
    </source>
</evidence>
<comment type="function">
    <text evidence="2">Decarboxylates L-threonine-O-3-phosphate to yield (R)-1-amino-2-propanol O-2-phosphate, the precursor for the linkage between the nucleotide loop and the corrin ring in cobalamin.</text>
</comment>
<dbReference type="InterPro" id="IPR004839">
    <property type="entry name" value="Aminotransferase_I/II_large"/>
</dbReference>
<dbReference type="CDD" id="cd00609">
    <property type="entry name" value="AAT_like"/>
    <property type="match status" value="1"/>
</dbReference>
<keyword evidence="6" id="KW-0663">Pyridoxal phosphate</keyword>
<keyword evidence="7 11" id="KW-0456">Lyase</keyword>
<dbReference type="PANTHER" id="PTHR42885">
    <property type="entry name" value="HISTIDINOL-PHOSPHATE AMINOTRANSFERASE-RELATED"/>
    <property type="match status" value="1"/>
</dbReference>
<dbReference type="Gene3D" id="3.90.1150.10">
    <property type="entry name" value="Aspartate Aminotransferase, domain 1"/>
    <property type="match status" value="1"/>
</dbReference>
<dbReference type="EC" id="4.1.1.81" evidence="4"/>
<sequence length="359" mass="39989">MKIRTKTSISKHHPVSHGGKFSGGNRQIDVLDFSSNTSPAGMPSSVKSAMKKSLDEMEYYPDTDSLNLVSSLKKYTGLSDSHIVVGNGAIEILYNFCTTFLQQKRVLIPTPTFGEYESASKLADCKFIFFKTMNLSDDVDSFISKIPINGCVFVCNPNNPTGKILSKKQLTQIISAAKNKSSFVFVDECFIELVPESNLSIINLVKKYDNLFVLRSLTKSYGLAGIRIGYGIGSKKIIGILKKIKIPWSVNALAQQAGMLAIENKSHLTKSKSIIKKESTFLKKKIAQIPGFECHDSTTNFILIKTKQDSTKIQKKLLKHKILIRDCKNFRGLNNHYIRIAIKSHKDNLKLVNAMEAIA</sequence>
<comment type="pathway">
    <text evidence="3">Cofactor biosynthesis; adenosylcobalamin biosynthesis.</text>
</comment>
<dbReference type="GO" id="GO:0048472">
    <property type="term" value="F:threonine-phosphate decarboxylase activity"/>
    <property type="evidence" value="ECO:0007669"/>
    <property type="project" value="UniProtKB-EC"/>
</dbReference>
<dbReference type="UniPathway" id="UPA00148"/>
<evidence type="ECO:0000256" key="8">
    <source>
        <dbReference type="ARBA" id="ARBA00029996"/>
    </source>
</evidence>
<evidence type="ECO:0000256" key="9">
    <source>
        <dbReference type="ARBA" id="ARBA00048531"/>
    </source>
</evidence>
<dbReference type="InterPro" id="IPR005860">
    <property type="entry name" value="CobD"/>
</dbReference>
<dbReference type="Gene3D" id="3.40.640.10">
    <property type="entry name" value="Type I PLP-dependent aspartate aminotransferase-like (Major domain)"/>
    <property type="match status" value="1"/>
</dbReference>
<feature type="domain" description="Aminotransferase class I/classII large" evidence="10">
    <location>
        <begin position="29"/>
        <end position="354"/>
    </location>
</feature>
<dbReference type="GO" id="GO:0009236">
    <property type="term" value="P:cobalamin biosynthetic process"/>
    <property type="evidence" value="ECO:0007669"/>
    <property type="project" value="UniProtKB-UniPathway"/>
</dbReference>
<evidence type="ECO:0000256" key="5">
    <source>
        <dbReference type="ARBA" id="ARBA00022573"/>
    </source>
</evidence>
<dbReference type="SUPFAM" id="SSF53383">
    <property type="entry name" value="PLP-dependent transferases"/>
    <property type="match status" value="1"/>
</dbReference>
<evidence type="ECO:0000256" key="2">
    <source>
        <dbReference type="ARBA" id="ARBA00003444"/>
    </source>
</evidence>
<dbReference type="PANTHER" id="PTHR42885:SF1">
    <property type="entry name" value="THREONINE-PHOSPHATE DECARBOXYLASE"/>
    <property type="match status" value="1"/>
</dbReference>
<protein>
    <recommendedName>
        <fullName evidence="4">threonine-phosphate decarboxylase</fullName>
        <ecNumber evidence="4">4.1.1.81</ecNumber>
    </recommendedName>
    <alternativeName>
        <fullName evidence="8">L-threonine-O-3-phosphate decarboxylase</fullName>
    </alternativeName>
</protein>
<evidence type="ECO:0000313" key="12">
    <source>
        <dbReference type="Proteomes" id="UP000028027"/>
    </source>
</evidence>
<comment type="catalytic activity">
    <reaction evidence="9">
        <text>O-phospho-L-threonine + H(+) = (R)-1-aminopropan-2-yl phosphate + CO2</text>
        <dbReference type="Rhea" id="RHEA:11492"/>
        <dbReference type="ChEBI" id="CHEBI:15378"/>
        <dbReference type="ChEBI" id="CHEBI:16526"/>
        <dbReference type="ChEBI" id="CHEBI:58563"/>
        <dbReference type="ChEBI" id="CHEBI:58675"/>
        <dbReference type="EC" id="4.1.1.81"/>
    </reaction>
</comment>
<dbReference type="Proteomes" id="UP000028027">
    <property type="component" value="Unassembled WGS sequence"/>
</dbReference>
<evidence type="ECO:0000256" key="3">
    <source>
        <dbReference type="ARBA" id="ARBA00004953"/>
    </source>
</evidence>
<comment type="cofactor">
    <cofactor evidence="1">
        <name>pyridoxal 5'-phosphate</name>
        <dbReference type="ChEBI" id="CHEBI:597326"/>
    </cofactor>
</comment>
<keyword evidence="5" id="KW-0169">Cobalamin biosynthesis</keyword>
<evidence type="ECO:0000256" key="7">
    <source>
        <dbReference type="ARBA" id="ARBA00023239"/>
    </source>
</evidence>
<gene>
    <name evidence="11" type="ORF">AAA799E16_01070</name>
</gene>
<dbReference type="InterPro" id="IPR015422">
    <property type="entry name" value="PyrdxlP-dep_Trfase_small"/>
</dbReference>
<dbReference type="PROSITE" id="PS00105">
    <property type="entry name" value="AA_TRANSFER_CLASS_1"/>
    <property type="match status" value="1"/>
</dbReference>
<keyword evidence="12" id="KW-1185">Reference proteome</keyword>
<evidence type="ECO:0000256" key="4">
    <source>
        <dbReference type="ARBA" id="ARBA00012285"/>
    </source>
</evidence>
<accession>A0A081S5M1</accession>
<dbReference type="InterPro" id="IPR004838">
    <property type="entry name" value="NHTrfase_class1_PyrdxlP-BS"/>
</dbReference>
<comment type="caution">
    <text evidence="11">The sequence shown here is derived from an EMBL/GenBank/DDBJ whole genome shotgun (WGS) entry which is preliminary data.</text>
</comment>
<dbReference type="InterPro" id="IPR015421">
    <property type="entry name" value="PyrdxlP-dep_Trfase_major"/>
</dbReference>
<reference evidence="11 12" key="1">
    <citation type="submission" date="2014-06" db="EMBL/GenBank/DDBJ databases">
        <authorList>
            <person name="Ngugi D.K."/>
            <person name="Blom J."/>
            <person name="Alam I."/>
            <person name="Rashid M."/>
            <person name="Ba Alawi W."/>
            <person name="Zhang G."/>
            <person name="Hikmawan T."/>
            <person name="Guan Y."/>
            <person name="Antunes A."/>
            <person name="Siam R."/>
            <person name="Eldorry H."/>
            <person name="Bajic V."/>
            <person name="Stingl U."/>
        </authorList>
    </citation>
    <scope>NUCLEOTIDE SEQUENCE [LARGE SCALE GENOMIC DNA]</scope>
    <source>
        <strain evidence="11">SCGC AAA799-E16</strain>
    </source>
</reference>
<dbReference type="PATRIC" id="fig|1502292.3.peg.990"/>
<dbReference type="EMBL" id="JNVL01000013">
    <property type="protein sequence ID" value="KER06224.1"/>
    <property type="molecule type" value="Genomic_DNA"/>
</dbReference>
<organism evidence="11 12">
    <name type="scientific">Marine Group I thaumarchaeote SCGC AAA799-E16</name>
    <dbReference type="NCBI Taxonomy" id="1502292"/>
    <lineage>
        <taxon>Archaea</taxon>
        <taxon>Nitrososphaerota</taxon>
        <taxon>Marine Group I</taxon>
    </lineage>
</organism>
<evidence type="ECO:0000313" key="11">
    <source>
        <dbReference type="EMBL" id="KER06224.1"/>
    </source>
</evidence>
<evidence type="ECO:0000259" key="10">
    <source>
        <dbReference type="Pfam" id="PF00155"/>
    </source>
</evidence>
<dbReference type="GO" id="GO:0030170">
    <property type="term" value="F:pyridoxal phosphate binding"/>
    <property type="evidence" value="ECO:0007669"/>
    <property type="project" value="InterPro"/>
</dbReference>
<dbReference type="Pfam" id="PF00155">
    <property type="entry name" value="Aminotran_1_2"/>
    <property type="match status" value="1"/>
</dbReference>
<name>A0A081S5M1_9ARCH</name>
<dbReference type="AlphaFoldDB" id="A0A081S5M1"/>
<evidence type="ECO:0000256" key="6">
    <source>
        <dbReference type="ARBA" id="ARBA00022898"/>
    </source>
</evidence>